<dbReference type="EMBL" id="JAIXMP010000003">
    <property type="protein sequence ID" value="KAI9275488.1"/>
    <property type="molecule type" value="Genomic_DNA"/>
</dbReference>
<dbReference type="GO" id="GO:0005697">
    <property type="term" value="C:telomerase holoenzyme complex"/>
    <property type="evidence" value="ECO:0007669"/>
    <property type="project" value="TreeGrafter"/>
</dbReference>
<dbReference type="Pfam" id="PF13638">
    <property type="entry name" value="PIN_4"/>
    <property type="match status" value="1"/>
</dbReference>
<dbReference type="Gene3D" id="1.25.40.10">
    <property type="entry name" value="Tetratricopeptide repeat domain"/>
    <property type="match status" value="1"/>
</dbReference>
<proteinExistence type="predicted"/>
<dbReference type="PANTHER" id="PTHR15696:SF0">
    <property type="entry name" value="TELOMERASE-BINDING PROTEIN EST1A"/>
    <property type="match status" value="1"/>
</dbReference>
<feature type="domain" description="PIN" evidence="2">
    <location>
        <begin position="1076"/>
        <end position="1210"/>
    </location>
</feature>
<dbReference type="GO" id="GO:0000184">
    <property type="term" value="P:nuclear-transcribed mRNA catabolic process, nonsense-mediated decay"/>
    <property type="evidence" value="ECO:0007669"/>
    <property type="project" value="TreeGrafter"/>
</dbReference>
<reference evidence="3" key="1">
    <citation type="journal article" date="2022" name="IScience">
        <title>Evolution of zygomycete secretomes and the origins of terrestrial fungal ecologies.</title>
        <authorList>
            <person name="Chang Y."/>
            <person name="Wang Y."/>
            <person name="Mondo S."/>
            <person name="Ahrendt S."/>
            <person name="Andreopoulos W."/>
            <person name="Barry K."/>
            <person name="Beard J."/>
            <person name="Benny G.L."/>
            <person name="Blankenship S."/>
            <person name="Bonito G."/>
            <person name="Cuomo C."/>
            <person name="Desiro A."/>
            <person name="Gervers K.A."/>
            <person name="Hundley H."/>
            <person name="Kuo A."/>
            <person name="LaButti K."/>
            <person name="Lang B.F."/>
            <person name="Lipzen A."/>
            <person name="O'Donnell K."/>
            <person name="Pangilinan J."/>
            <person name="Reynolds N."/>
            <person name="Sandor L."/>
            <person name="Smith M.E."/>
            <person name="Tsang A."/>
            <person name="Grigoriev I.V."/>
            <person name="Stajich J.E."/>
            <person name="Spatafora J.W."/>
        </authorList>
    </citation>
    <scope>NUCLEOTIDE SEQUENCE</scope>
    <source>
        <strain evidence="3">RSA 2281</strain>
    </source>
</reference>
<dbReference type="GO" id="GO:0004540">
    <property type="term" value="F:RNA nuclease activity"/>
    <property type="evidence" value="ECO:0007669"/>
    <property type="project" value="UniProtKB-ARBA"/>
</dbReference>
<comment type="caution">
    <text evidence="3">The sequence shown here is derived from an EMBL/GenBank/DDBJ whole genome shotgun (WGS) entry which is preliminary data.</text>
</comment>
<name>A0AAD5KMA2_9FUNG</name>
<sequence length="1231" mass="142455">MSRPSRRYSNKQQQQQLRNEGRKLFDPFSDNPIEFNKSRRSYLNRGEGIQQQQQQHQQQQQSKRGNENGIDDDDYVRRDTPTAAGRKLWDGDGNKLNKKKQPQATRRVVIKPEQTPIIEERNNLQQSQQESQQQKQQRQPLKLQQQQQQQPKVVDQHKRKIKLMFADLQQIESKIATLWTEANNELVFFSNNVDEMAISTDRRQQQRSERHIDRQLTVNDLQKAKDVWNTKMDLHIDLANKYLDIIQFDYAFSEKKSLENLCWKRAIYSLVEQFRQALKLRNKTVLDDDGEEENEEEEKEEDIDIEVPVISETGMTMVALSSSDEDDSDNDDQYNKKRVIHKSEETAMLKQCFNKFLDLADDFYRRSMVALHTMDESEAAARHENQPLDASTQDHLQEWRRTRRLKWYKSVPNRGDLARYRWACCSENRQMAFDEAWRWYAVGAWLMPATGKLYFHLSLLMGSATGKDNMLHDMHRFYFSTRSLMVRRNGFLNAREGMIVLFESNRRWVDKYLKSVQATRANAKHMKRGKQQQSLTQQTDELITSPQDAVAGLFVRLHGMMFTKIGMDQFAQVKRRFFEALFPLKAEHHEEEVDDAKYQTNGHDVKNGLFRDGALSGQQMFWFETIVICLSSLYNYEYSASKLNRLMILHGKRLFAPRNDGEMTLPVQPPPASADYQALLDEFKESLLFAYDLDLMYQIATEIFRRYINSALSPPTAPRLPILPRSPLSLEQNQVFMFEPRNPSLASRSTTWEPKEDYDGEAWMIYIEILLHWMVVNCICMRSPQGKSLWELVIGNISTIPKGTNGTPATNKTKDNNDDSKVNPAFWVLLLQFLSKLLHSLPDDTKYELVNRHLLDDDDNDGDHNDGMSEAAYAKLVSKVLGQKPELPEEDHMRGLGWVDDVTGRLLKMNLNHQSKSAVSNDQAMQRKIKVLDYAFALIKQMHHVLYYDPVLEIFTSKLIDEQDRINMTKEGATSDLSPSAENGDTDEDQEDESLSTTLQAMDDAVLFSNENDSVDEDGDDDMLTQLKKRRELLQTMLTTTPTRENRSGYRRAPARLKEREARLNRLRERVIPGKTTIILDTNCFIGHFDHVKRLIKSGKWSIVLPLVVITELDGLRGNTPPLGSIAGEALKFIEATLATKQRAGTSLRIQTSHNNFMHDIAIRSEQFMFGETDKNLDDLVLSACLWWAKENDDSNARVCLVTGDRNLSVKARARDIDVMSVSAIMQLTPR</sequence>
<accession>A0AAD5KMA2</accession>
<dbReference type="CDD" id="cd09880">
    <property type="entry name" value="PIN_Smg5-6-like"/>
    <property type="match status" value="1"/>
</dbReference>
<dbReference type="AlphaFoldDB" id="A0AAD5KMA2"/>
<evidence type="ECO:0000256" key="1">
    <source>
        <dbReference type="SAM" id="MobiDB-lite"/>
    </source>
</evidence>
<dbReference type="PANTHER" id="PTHR15696">
    <property type="entry name" value="SMG-7 SUPPRESSOR WITH MORPHOLOGICAL EFFECT ON GENITALIA PROTEIN 7"/>
    <property type="match status" value="1"/>
</dbReference>
<dbReference type="InterPro" id="IPR029060">
    <property type="entry name" value="PIN-like_dom_sf"/>
</dbReference>
<feature type="compositionally biased region" description="Acidic residues" evidence="1">
    <location>
        <begin position="984"/>
        <end position="994"/>
    </location>
</feature>
<feature type="region of interest" description="Disordered" evidence="1">
    <location>
        <begin position="970"/>
        <end position="995"/>
    </location>
</feature>
<dbReference type="InterPro" id="IPR045153">
    <property type="entry name" value="Est1/Ebs1-like"/>
</dbReference>
<protein>
    <recommendedName>
        <fullName evidence="2">PIN domain-containing protein</fullName>
    </recommendedName>
</protein>
<feature type="compositionally biased region" description="Low complexity" evidence="1">
    <location>
        <begin position="50"/>
        <end position="61"/>
    </location>
</feature>
<evidence type="ECO:0000259" key="2">
    <source>
        <dbReference type="SMART" id="SM00670"/>
    </source>
</evidence>
<evidence type="ECO:0000313" key="3">
    <source>
        <dbReference type="EMBL" id="KAI9275488.1"/>
    </source>
</evidence>
<organism evidence="3 4">
    <name type="scientific">Phascolomyces articulosus</name>
    <dbReference type="NCBI Taxonomy" id="60185"/>
    <lineage>
        <taxon>Eukaryota</taxon>
        <taxon>Fungi</taxon>
        <taxon>Fungi incertae sedis</taxon>
        <taxon>Mucoromycota</taxon>
        <taxon>Mucoromycotina</taxon>
        <taxon>Mucoromycetes</taxon>
        <taxon>Mucorales</taxon>
        <taxon>Lichtheimiaceae</taxon>
        <taxon>Phascolomyces</taxon>
    </lineage>
</organism>
<evidence type="ECO:0000313" key="4">
    <source>
        <dbReference type="Proteomes" id="UP001209540"/>
    </source>
</evidence>
<dbReference type="GO" id="GO:0070034">
    <property type="term" value="F:telomerase RNA binding"/>
    <property type="evidence" value="ECO:0007669"/>
    <property type="project" value="TreeGrafter"/>
</dbReference>
<feature type="region of interest" description="Disordered" evidence="1">
    <location>
        <begin position="1"/>
        <end position="153"/>
    </location>
</feature>
<dbReference type="InterPro" id="IPR011990">
    <property type="entry name" value="TPR-like_helical_dom_sf"/>
</dbReference>
<gene>
    <name evidence="3" type="ORF">BDA99DRAFT_568163</name>
</gene>
<dbReference type="SMART" id="SM00670">
    <property type="entry name" value="PINc"/>
    <property type="match status" value="1"/>
</dbReference>
<dbReference type="GO" id="GO:0042162">
    <property type="term" value="F:telomeric DNA binding"/>
    <property type="evidence" value="ECO:0007669"/>
    <property type="project" value="TreeGrafter"/>
</dbReference>
<dbReference type="SUPFAM" id="SSF48452">
    <property type="entry name" value="TPR-like"/>
    <property type="match status" value="1"/>
</dbReference>
<dbReference type="SUPFAM" id="SSF88723">
    <property type="entry name" value="PIN domain-like"/>
    <property type="match status" value="1"/>
</dbReference>
<reference evidence="3" key="2">
    <citation type="submission" date="2023-02" db="EMBL/GenBank/DDBJ databases">
        <authorList>
            <consortium name="DOE Joint Genome Institute"/>
            <person name="Mondo S.J."/>
            <person name="Chang Y."/>
            <person name="Wang Y."/>
            <person name="Ahrendt S."/>
            <person name="Andreopoulos W."/>
            <person name="Barry K."/>
            <person name="Beard J."/>
            <person name="Benny G.L."/>
            <person name="Blankenship S."/>
            <person name="Bonito G."/>
            <person name="Cuomo C."/>
            <person name="Desiro A."/>
            <person name="Gervers K.A."/>
            <person name="Hundley H."/>
            <person name="Kuo A."/>
            <person name="LaButti K."/>
            <person name="Lang B.F."/>
            <person name="Lipzen A."/>
            <person name="O'Donnell K."/>
            <person name="Pangilinan J."/>
            <person name="Reynolds N."/>
            <person name="Sandor L."/>
            <person name="Smith M.W."/>
            <person name="Tsang A."/>
            <person name="Grigoriev I.V."/>
            <person name="Stajich J.E."/>
            <person name="Spatafora J.W."/>
        </authorList>
    </citation>
    <scope>NUCLEOTIDE SEQUENCE</scope>
    <source>
        <strain evidence="3">RSA 2281</strain>
    </source>
</reference>
<dbReference type="Proteomes" id="UP001209540">
    <property type="component" value="Unassembled WGS sequence"/>
</dbReference>
<feature type="compositionally biased region" description="Low complexity" evidence="1">
    <location>
        <begin position="123"/>
        <end position="151"/>
    </location>
</feature>
<keyword evidence="4" id="KW-1185">Reference proteome</keyword>
<dbReference type="InterPro" id="IPR002716">
    <property type="entry name" value="PIN_dom"/>
</dbReference>
<dbReference type="Gene3D" id="3.40.50.1010">
    <property type="entry name" value="5'-nuclease"/>
    <property type="match status" value="1"/>
</dbReference>